<dbReference type="SUPFAM" id="SSF51905">
    <property type="entry name" value="FAD/NAD(P)-binding domain"/>
    <property type="match status" value="1"/>
</dbReference>
<dbReference type="GeneID" id="73901716"/>
<dbReference type="InterPro" id="IPR006076">
    <property type="entry name" value="FAD-dep_OxRdtase"/>
</dbReference>
<comment type="caution">
    <text evidence="3">The sequence shown here is derived from an EMBL/GenBank/DDBJ whole genome shotgun (WGS) entry which is preliminary data.</text>
</comment>
<proteinExistence type="predicted"/>
<organism evidence="3 4">
    <name type="scientific">Halovivax cerinus</name>
    <dbReference type="NCBI Taxonomy" id="1487865"/>
    <lineage>
        <taxon>Archaea</taxon>
        <taxon>Methanobacteriati</taxon>
        <taxon>Methanobacteriota</taxon>
        <taxon>Stenosarchaea group</taxon>
        <taxon>Halobacteria</taxon>
        <taxon>Halobacteriales</taxon>
        <taxon>Natrialbaceae</taxon>
        <taxon>Halovivax</taxon>
    </lineage>
</organism>
<evidence type="ECO:0000313" key="4">
    <source>
        <dbReference type="Proteomes" id="UP001595846"/>
    </source>
</evidence>
<protein>
    <submittedName>
        <fullName evidence="3">NAD(P)/FAD-dependent oxidoreductase</fullName>
        <ecNumber evidence="3">1.-.-.-</ecNumber>
    </submittedName>
</protein>
<dbReference type="RefSeq" id="WP_256532618.1">
    <property type="nucleotide sequence ID" value="NZ_CP101824.1"/>
</dbReference>
<feature type="domain" description="FAD dependent oxidoreductase" evidence="2">
    <location>
        <begin position="2"/>
        <end position="353"/>
    </location>
</feature>
<reference evidence="3 4" key="1">
    <citation type="journal article" date="2019" name="Int. J. Syst. Evol. Microbiol.">
        <title>The Global Catalogue of Microorganisms (GCM) 10K type strain sequencing project: providing services to taxonomists for standard genome sequencing and annotation.</title>
        <authorList>
            <consortium name="The Broad Institute Genomics Platform"/>
            <consortium name="The Broad Institute Genome Sequencing Center for Infectious Disease"/>
            <person name="Wu L."/>
            <person name="Ma J."/>
        </authorList>
    </citation>
    <scope>NUCLEOTIDE SEQUENCE [LARGE SCALE GENOMIC DNA]</scope>
    <source>
        <strain evidence="3 4">IBRC-M 10256</strain>
    </source>
</reference>
<dbReference type="Gene3D" id="3.30.9.10">
    <property type="entry name" value="D-Amino Acid Oxidase, subunit A, domain 2"/>
    <property type="match status" value="1"/>
</dbReference>
<sequence>MHVVVAGGGIVGTAASYYLARRGIDVTVCEKSHVGAGSTGAGGGIRSQFSTPVNVELSRHSMEVWADFDEEFGVDVRERTNGYLFLARTDESADQLRRDVSLQREHGFPNEFLDPAEAAAHCPGLDASRYVGASYSPRDRFVSPTIALNALADASEAAGSTFEIGTEITDVLLEGTGPDRSVCGVETGDGRIECDYVVDAAGPWAGRILDMVSLRLPIEPRLRYQLLVRPGDAYEPDLPLTMDVDTGSVFYPEDDEVMIASAPQEQMPRVDPGHTNADPSTEWTIDVLEGLGEMADFFTDETRVQREISGVYAQTPDGNPILDEPLPGFVVAAGFSGHGFMHAPATGQLVAEMVDEGSPSLVDISSLSADRFADRSPDAERSFI</sequence>
<keyword evidence="4" id="KW-1185">Reference proteome</keyword>
<dbReference type="Proteomes" id="UP001595846">
    <property type="component" value="Unassembled WGS sequence"/>
</dbReference>
<dbReference type="InterPro" id="IPR036188">
    <property type="entry name" value="FAD/NAD-bd_sf"/>
</dbReference>
<dbReference type="EMBL" id="JBHSAQ010000007">
    <property type="protein sequence ID" value="MFC3958781.1"/>
    <property type="molecule type" value="Genomic_DNA"/>
</dbReference>
<dbReference type="AlphaFoldDB" id="A0ABD5NP58"/>
<accession>A0ABD5NP58</accession>
<dbReference type="EC" id="1.-.-.-" evidence="3"/>
<dbReference type="PANTHER" id="PTHR13847">
    <property type="entry name" value="SARCOSINE DEHYDROGENASE-RELATED"/>
    <property type="match status" value="1"/>
</dbReference>
<dbReference type="GO" id="GO:0016491">
    <property type="term" value="F:oxidoreductase activity"/>
    <property type="evidence" value="ECO:0007669"/>
    <property type="project" value="UniProtKB-KW"/>
</dbReference>
<evidence type="ECO:0000256" key="1">
    <source>
        <dbReference type="ARBA" id="ARBA00023002"/>
    </source>
</evidence>
<keyword evidence="1 3" id="KW-0560">Oxidoreductase</keyword>
<evidence type="ECO:0000259" key="2">
    <source>
        <dbReference type="Pfam" id="PF01266"/>
    </source>
</evidence>
<dbReference type="Gene3D" id="3.50.50.60">
    <property type="entry name" value="FAD/NAD(P)-binding domain"/>
    <property type="match status" value="1"/>
</dbReference>
<name>A0ABD5NP58_9EURY</name>
<gene>
    <name evidence="3" type="ORF">ACFOUR_10430</name>
</gene>
<dbReference type="PANTHER" id="PTHR13847:SF287">
    <property type="entry name" value="FAD-DEPENDENT OXIDOREDUCTASE DOMAIN-CONTAINING PROTEIN 1"/>
    <property type="match status" value="1"/>
</dbReference>
<evidence type="ECO:0000313" key="3">
    <source>
        <dbReference type="EMBL" id="MFC3958781.1"/>
    </source>
</evidence>
<dbReference type="Pfam" id="PF01266">
    <property type="entry name" value="DAO"/>
    <property type="match status" value="1"/>
</dbReference>